<dbReference type="Gene3D" id="3.40.50.1820">
    <property type="entry name" value="alpha/beta hydrolase"/>
    <property type="match status" value="1"/>
</dbReference>
<sequence>MWVVAPALPRWAEAAYAAENDENVPVAQSALEYTCGRRRETRVSRRTSGAGRWRRRTARVGLVGVALAGLVAGLVVGGPPADASAKASAAAGGRKTFTGEIDGAEYRVELPARWNGTLVLYSHGYFLAEWVPEGVQVANRVETEQWLVEHGYAVAASKFKNDGVGYGVQDGVTDQVALLDWFEEHVGEPRRTVSSGMSQGGLIAALLAERNPKRFDGVAAMCAEYDTHATWNSGLDITFVVRTLLAPGEDIELVRAGEDAAAGRDALAAAIDRALETPEGRARLALAGAVANIPGWYAAHEPKPTATGELVAAQALWTKWAYSYGIGPVGRTELEARAGGNPSWNTGVDYGRLLARSSRRDLVRDAYAAAPGGDLDAGLKRLAKAPRIGPDAKAVAYQYRHGIVRGTTPAPVVTLHSTGDGGAVTDQERWYADQIRRHGNSVSLRQLWVDRGGHCSFSSADELVMLRTLLDRIDDGQWPSTTPTRLNASVSAMGAAYQKVLDLGTGADLPLEPAYTDFTPPRMLRPSR</sequence>
<evidence type="ECO:0000313" key="3">
    <source>
        <dbReference type="EMBL" id="MDQ1023474.1"/>
    </source>
</evidence>
<keyword evidence="4" id="KW-1185">Reference proteome</keyword>
<dbReference type="EMBL" id="JAUSZI010000002">
    <property type="protein sequence ID" value="MDQ1023474.1"/>
    <property type="molecule type" value="Genomic_DNA"/>
</dbReference>
<feature type="domain" description="AB hydrolase-1" evidence="2">
    <location>
        <begin position="174"/>
        <end position="232"/>
    </location>
</feature>
<evidence type="ECO:0000259" key="2">
    <source>
        <dbReference type="Pfam" id="PF00561"/>
    </source>
</evidence>
<proteinExistence type="predicted"/>
<evidence type="ECO:0000313" key="4">
    <source>
        <dbReference type="Proteomes" id="UP001230328"/>
    </source>
</evidence>
<gene>
    <name evidence="3" type="ORF">QF035_001056</name>
</gene>
<evidence type="ECO:0000256" key="1">
    <source>
        <dbReference type="SAM" id="Phobius"/>
    </source>
</evidence>
<name>A0ABU0SIV5_9ACTN</name>
<comment type="caution">
    <text evidence="3">The sequence shown here is derived from an EMBL/GenBank/DDBJ whole genome shotgun (WGS) entry which is preliminary data.</text>
</comment>
<accession>A0ABU0SIV5</accession>
<feature type="transmembrane region" description="Helical" evidence="1">
    <location>
        <begin position="60"/>
        <end position="78"/>
    </location>
</feature>
<protein>
    <submittedName>
        <fullName evidence="3">Pimeloyl-ACP methyl ester carboxylesterase</fullName>
    </submittedName>
</protein>
<dbReference type="SUPFAM" id="SSF53474">
    <property type="entry name" value="alpha/beta-Hydrolases"/>
    <property type="match status" value="1"/>
</dbReference>
<dbReference type="InterPro" id="IPR000073">
    <property type="entry name" value="AB_hydrolase_1"/>
</dbReference>
<dbReference type="InterPro" id="IPR029058">
    <property type="entry name" value="AB_hydrolase_fold"/>
</dbReference>
<dbReference type="Proteomes" id="UP001230328">
    <property type="component" value="Unassembled WGS sequence"/>
</dbReference>
<keyword evidence="1" id="KW-0812">Transmembrane</keyword>
<reference evidence="3 4" key="1">
    <citation type="submission" date="2023-07" db="EMBL/GenBank/DDBJ databases">
        <title>Comparative genomics of wheat-associated soil bacteria to identify genetic determinants of phenazine resistance.</title>
        <authorList>
            <person name="Mouncey N."/>
        </authorList>
    </citation>
    <scope>NUCLEOTIDE SEQUENCE [LARGE SCALE GENOMIC DNA]</scope>
    <source>
        <strain evidence="3 4">V2I4</strain>
    </source>
</reference>
<keyword evidence="1" id="KW-0472">Membrane</keyword>
<dbReference type="Pfam" id="PF00561">
    <property type="entry name" value="Abhydrolase_1"/>
    <property type="match status" value="1"/>
</dbReference>
<keyword evidence="1" id="KW-1133">Transmembrane helix</keyword>
<organism evidence="3 4">
    <name type="scientific">Streptomyces umbrinus</name>
    <dbReference type="NCBI Taxonomy" id="67370"/>
    <lineage>
        <taxon>Bacteria</taxon>
        <taxon>Bacillati</taxon>
        <taxon>Actinomycetota</taxon>
        <taxon>Actinomycetes</taxon>
        <taxon>Kitasatosporales</taxon>
        <taxon>Streptomycetaceae</taxon>
        <taxon>Streptomyces</taxon>
        <taxon>Streptomyces phaeochromogenes group</taxon>
    </lineage>
</organism>